<keyword evidence="2" id="KW-0732">Signal</keyword>
<dbReference type="Proteomes" id="UP000199400">
    <property type="component" value="Unassembled WGS sequence"/>
</dbReference>
<name>A0A1I1WKW9_9BACT</name>
<evidence type="ECO:0000313" key="3">
    <source>
        <dbReference type="EMBL" id="SFD95786.1"/>
    </source>
</evidence>
<evidence type="ECO:0000313" key="4">
    <source>
        <dbReference type="Proteomes" id="UP000199400"/>
    </source>
</evidence>
<keyword evidence="4" id="KW-1185">Reference proteome</keyword>
<feature type="chain" id="PRO_5011498329" evidence="2">
    <location>
        <begin position="36"/>
        <end position="257"/>
    </location>
</feature>
<dbReference type="PROSITE" id="PS51257">
    <property type="entry name" value="PROKAR_LIPOPROTEIN"/>
    <property type="match status" value="1"/>
</dbReference>
<dbReference type="AlphaFoldDB" id="A0A1I1WKW9"/>
<feature type="region of interest" description="Disordered" evidence="1">
    <location>
        <begin position="33"/>
        <end position="154"/>
    </location>
</feature>
<evidence type="ECO:0000256" key="2">
    <source>
        <dbReference type="SAM" id="SignalP"/>
    </source>
</evidence>
<organism evidence="3 4">
    <name type="scientific">Nannocystis exedens</name>
    <dbReference type="NCBI Taxonomy" id="54"/>
    <lineage>
        <taxon>Bacteria</taxon>
        <taxon>Pseudomonadati</taxon>
        <taxon>Myxococcota</taxon>
        <taxon>Polyangia</taxon>
        <taxon>Nannocystales</taxon>
        <taxon>Nannocystaceae</taxon>
        <taxon>Nannocystis</taxon>
    </lineage>
</organism>
<proteinExistence type="predicted"/>
<gene>
    <name evidence="3" type="ORF">SAMN02745121_02463</name>
</gene>
<dbReference type="STRING" id="54.SAMN02745121_02463"/>
<dbReference type="EMBL" id="FOMX01000006">
    <property type="protein sequence ID" value="SFD95786.1"/>
    <property type="molecule type" value="Genomic_DNA"/>
</dbReference>
<protein>
    <submittedName>
        <fullName evidence="3">Uncharacterized protein</fullName>
    </submittedName>
</protein>
<reference evidence="4" key="1">
    <citation type="submission" date="2016-10" db="EMBL/GenBank/DDBJ databases">
        <authorList>
            <person name="Varghese N."/>
            <person name="Submissions S."/>
        </authorList>
    </citation>
    <scope>NUCLEOTIDE SEQUENCE [LARGE SCALE GENOMIC DNA]</scope>
    <source>
        <strain evidence="4">ATCC 25963</strain>
    </source>
</reference>
<sequence length="257" mass="25685">MAVRRARRSGYPRSVVARRVVWVSVLLLSSACGEAGTGSGGDTATAGTTTGATTTATTSTNPTTSTSATPTSGGSATETGTSAPTSTSEATTAVTGTGDPPTSTGVTTTSEPGTTTSGSSTTSTSEPGTTGEPSTTRSGSTTTTTGAVDEPPPPPEMLAGCQSCACCDPWWISWDEVPGATHYVVRWKCSVNPEQVHDVGAVTMIADVCNDLDMCNGMCAFTVGYIRVEACDEDGCSPPVDIPAPGVPITCGGGCCC</sequence>
<evidence type="ECO:0000256" key="1">
    <source>
        <dbReference type="SAM" id="MobiDB-lite"/>
    </source>
</evidence>
<feature type="compositionally biased region" description="Low complexity" evidence="1">
    <location>
        <begin position="42"/>
        <end position="146"/>
    </location>
</feature>
<accession>A0A1I1WKW9</accession>
<feature type="signal peptide" evidence="2">
    <location>
        <begin position="1"/>
        <end position="35"/>
    </location>
</feature>